<evidence type="ECO:0000256" key="4">
    <source>
        <dbReference type="ARBA" id="ARBA00023136"/>
    </source>
</evidence>
<evidence type="ECO:0000256" key="2">
    <source>
        <dbReference type="ARBA" id="ARBA00022692"/>
    </source>
</evidence>
<feature type="transmembrane region" description="Helical" evidence="5">
    <location>
        <begin position="310"/>
        <end position="331"/>
    </location>
</feature>
<feature type="transmembrane region" description="Helical" evidence="5">
    <location>
        <begin position="376"/>
        <end position="398"/>
    </location>
</feature>
<dbReference type="GO" id="GO:0016020">
    <property type="term" value="C:membrane"/>
    <property type="evidence" value="ECO:0007669"/>
    <property type="project" value="UniProtKB-SubCell"/>
</dbReference>
<accession>A0A1F6EG64</accession>
<dbReference type="GO" id="GO:0006487">
    <property type="term" value="P:protein N-linked glycosylation"/>
    <property type="evidence" value="ECO:0007669"/>
    <property type="project" value="TreeGrafter"/>
</dbReference>
<dbReference type="Gene3D" id="3.90.550.10">
    <property type="entry name" value="Spore Coat Polysaccharide Biosynthesis Protein SpsA, Chain A"/>
    <property type="match status" value="1"/>
</dbReference>
<dbReference type="GO" id="GO:0000271">
    <property type="term" value="P:polysaccharide biosynthetic process"/>
    <property type="evidence" value="ECO:0007669"/>
    <property type="project" value="InterPro"/>
</dbReference>
<proteinExistence type="predicted"/>
<dbReference type="EMBL" id="MFLY01000036">
    <property type="protein sequence ID" value="OGG72630.1"/>
    <property type="molecule type" value="Genomic_DNA"/>
</dbReference>
<reference evidence="8 9" key="1">
    <citation type="journal article" date="2016" name="Nat. Commun.">
        <title>Thousands of microbial genomes shed light on interconnected biogeochemical processes in an aquifer system.</title>
        <authorList>
            <person name="Anantharaman K."/>
            <person name="Brown C.T."/>
            <person name="Hug L.A."/>
            <person name="Sharon I."/>
            <person name="Castelle C.J."/>
            <person name="Probst A.J."/>
            <person name="Thomas B.C."/>
            <person name="Singh A."/>
            <person name="Wilkins M.J."/>
            <person name="Karaoz U."/>
            <person name="Brodie E.L."/>
            <person name="Williams K.H."/>
            <person name="Hubbard S.S."/>
            <person name="Banfield J.F."/>
        </authorList>
    </citation>
    <scope>NUCLEOTIDE SEQUENCE [LARGE SCALE GENOMIC DNA]</scope>
</reference>
<comment type="caution">
    <text evidence="8">The sequence shown here is derived from an EMBL/GenBank/DDBJ whole genome shotgun (WGS) entry which is preliminary data.</text>
</comment>
<feature type="transmembrane region" description="Helical" evidence="5">
    <location>
        <begin position="410"/>
        <end position="432"/>
    </location>
</feature>
<keyword evidence="2 5" id="KW-0812">Transmembrane</keyword>
<dbReference type="Pfam" id="PF00535">
    <property type="entry name" value="Glycos_transf_2"/>
    <property type="match status" value="1"/>
</dbReference>
<comment type="subcellular location">
    <subcellularLocation>
        <location evidence="1">Membrane</location>
        <topology evidence="1">Multi-pass membrane protein</topology>
    </subcellularLocation>
</comment>
<evidence type="ECO:0000259" key="7">
    <source>
        <dbReference type="Pfam" id="PF04138"/>
    </source>
</evidence>
<feature type="transmembrane region" description="Helical" evidence="5">
    <location>
        <begin position="238"/>
        <end position="257"/>
    </location>
</feature>
<keyword evidence="4 5" id="KW-0472">Membrane</keyword>
<evidence type="ECO:0000256" key="3">
    <source>
        <dbReference type="ARBA" id="ARBA00022989"/>
    </source>
</evidence>
<protein>
    <recommendedName>
        <fullName evidence="10">Glycosyltransferase 2-like domain-containing protein</fullName>
    </recommendedName>
</protein>
<feature type="domain" description="GtrA/DPMS transmembrane" evidence="7">
    <location>
        <begin position="309"/>
        <end position="437"/>
    </location>
</feature>
<dbReference type="Pfam" id="PF04138">
    <property type="entry name" value="GtrA_DPMS_TM"/>
    <property type="match status" value="1"/>
</dbReference>
<evidence type="ECO:0000313" key="8">
    <source>
        <dbReference type="EMBL" id="OGG72630.1"/>
    </source>
</evidence>
<sequence length="444" mass="48649">MISLVIPVFNFEEKLPLTIARLSEWCRSRPDVPEIIFVDDGSTDRTPMILRETEEPMRVVTLSSNQGKGAAVRAGVLASKGDHVFFTDIDLPYDLSSIDAALKEFAKGADVVCGSRHLSDSTFVAKRRVERQLSSIVFAWLANTILLQPVADTQCGFKGLTADAARSVFQELKAGGYIFDVEMLYLAQHKGYTTAFVPVTLINELSTSIRLLHDGPSMGLALFALYMRTRTSLSRRDAYFIAILGVAVAILLLPLLQNVGVLSSLAQRGVPLLAIIVALLIFVPAGLVCGAMGLALLPLHKHSAAEFSRYAIVGIFNTALNMAIFNSLIFVSGISEGFWIIVFALITFAIVITQSFFWNMLWTFHHAPPQNRTRQYLRFFTVTSTTALVNLGIIHYLINVVGAPAGIAPAVWANIALLFTIVTAIIGNFLGYKFLVFAKKQNTS</sequence>
<evidence type="ECO:0000256" key="5">
    <source>
        <dbReference type="SAM" id="Phobius"/>
    </source>
</evidence>
<organism evidence="8 9">
    <name type="scientific">Candidatus Kaiserbacteria bacterium RIFCSPLOWO2_01_FULL_53_17</name>
    <dbReference type="NCBI Taxonomy" id="1798511"/>
    <lineage>
        <taxon>Bacteria</taxon>
        <taxon>Candidatus Kaiseribacteriota</taxon>
    </lineage>
</organism>
<feature type="transmembrane region" description="Helical" evidence="5">
    <location>
        <begin position="269"/>
        <end position="298"/>
    </location>
</feature>
<dbReference type="Proteomes" id="UP000177306">
    <property type="component" value="Unassembled WGS sequence"/>
</dbReference>
<evidence type="ECO:0000256" key="1">
    <source>
        <dbReference type="ARBA" id="ARBA00004141"/>
    </source>
</evidence>
<evidence type="ECO:0000313" key="9">
    <source>
        <dbReference type="Proteomes" id="UP000177306"/>
    </source>
</evidence>
<keyword evidence="3 5" id="KW-1133">Transmembrane helix</keyword>
<name>A0A1F6EG64_9BACT</name>
<dbReference type="InterPro" id="IPR007267">
    <property type="entry name" value="GtrA_DPMS_TM"/>
</dbReference>
<dbReference type="InterPro" id="IPR029044">
    <property type="entry name" value="Nucleotide-diphossugar_trans"/>
</dbReference>
<dbReference type="InterPro" id="IPR001173">
    <property type="entry name" value="Glyco_trans_2-like"/>
</dbReference>
<dbReference type="SUPFAM" id="SSF53448">
    <property type="entry name" value="Nucleotide-diphospho-sugar transferases"/>
    <property type="match status" value="1"/>
</dbReference>
<dbReference type="PANTHER" id="PTHR10859:SF91">
    <property type="entry name" value="DOLICHYL-PHOSPHATE BETA-GLUCOSYLTRANSFERASE"/>
    <property type="match status" value="1"/>
</dbReference>
<feature type="transmembrane region" description="Helical" evidence="5">
    <location>
        <begin position="337"/>
        <end position="364"/>
    </location>
</feature>
<evidence type="ECO:0008006" key="10">
    <source>
        <dbReference type="Google" id="ProtNLM"/>
    </source>
</evidence>
<dbReference type="AlphaFoldDB" id="A0A1F6EG64"/>
<feature type="domain" description="Glycosyltransferase 2-like" evidence="6">
    <location>
        <begin position="3"/>
        <end position="161"/>
    </location>
</feature>
<gene>
    <name evidence="8" type="ORF">A3A38_00105</name>
</gene>
<evidence type="ECO:0000259" key="6">
    <source>
        <dbReference type="Pfam" id="PF00535"/>
    </source>
</evidence>
<dbReference type="PANTHER" id="PTHR10859">
    <property type="entry name" value="GLYCOSYL TRANSFERASE"/>
    <property type="match status" value="1"/>
</dbReference>